<protein>
    <submittedName>
        <fullName evidence="1">Uncharacterized protein</fullName>
    </submittedName>
</protein>
<dbReference type="GeneID" id="66098987"/>
<proteinExistence type="predicted"/>
<keyword evidence="2" id="KW-1185">Reference proteome</keyword>
<dbReference type="AlphaFoldDB" id="A0A9P7W1N8"/>
<evidence type="ECO:0000313" key="1">
    <source>
        <dbReference type="EMBL" id="KAG7450344.1"/>
    </source>
</evidence>
<name>A0A9P7W1N8_9AGAR</name>
<dbReference type="Proteomes" id="UP000812287">
    <property type="component" value="Unassembled WGS sequence"/>
</dbReference>
<dbReference type="EMBL" id="MU250526">
    <property type="protein sequence ID" value="KAG7450344.1"/>
    <property type="molecule type" value="Genomic_DNA"/>
</dbReference>
<evidence type="ECO:0000313" key="2">
    <source>
        <dbReference type="Proteomes" id="UP000812287"/>
    </source>
</evidence>
<dbReference type="RefSeq" id="XP_043043844.1">
    <property type="nucleotide sequence ID" value="XM_043176700.1"/>
</dbReference>
<reference evidence="1" key="1">
    <citation type="submission" date="2020-11" db="EMBL/GenBank/DDBJ databases">
        <title>Adaptations for nitrogen fixation in a non-lichenized fungal sporocarp promotes dispersal by wood-feeding termites.</title>
        <authorList>
            <consortium name="DOE Joint Genome Institute"/>
            <person name="Koch R.A."/>
            <person name="Yoon G."/>
            <person name="Arayal U."/>
            <person name="Lail K."/>
            <person name="Amirebrahimi M."/>
            <person name="Labutti K."/>
            <person name="Lipzen A."/>
            <person name="Riley R."/>
            <person name="Barry K."/>
            <person name="Henrissat B."/>
            <person name="Grigoriev I.V."/>
            <person name="Herr J.R."/>
            <person name="Aime M.C."/>
        </authorList>
    </citation>
    <scope>NUCLEOTIDE SEQUENCE</scope>
    <source>
        <strain evidence="1">MCA 3950</strain>
    </source>
</reference>
<comment type="caution">
    <text evidence="1">The sequence shown here is derived from an EMBL/GenBank/DDBJ whole genome shotgun (WGS) entry which is preliminary data.</text>
</comment>
<accession>A0A9P7W1N8</accession>
<organism evidence="1 2">
    <name type="scientific">Guyanagaster necrorhizus</name>
    <dbReference type="NCBI Taxonomy" id="856835"/>
    <lineage>
        <taxon>Eukaryota</taxon>
        <taxon>Fungi</taxon>
        <taxon>Dikarya</taxon>
        <taxon>Basidiomycota</taxon>
        <taxon>Agaricomycotina</taxon>
        <taxon>Agaricomycetes</taxon>
        <taxon>Agaricomycetidae</taxon>
        <taxon>Agaricales</taxon>
        <taxon>Marasmiineae</taxon>
        <taxon>Physalacriaceae</taxon>
        <taxon>Guyanagaster</taxon>
    </lineage>
</organism>
<sequence length="323" mass="36331">MAFVTSGPCNGPMQDIWTNACVPHGDLTLMRTSSLGGVLRQGALICLVSASVLSFGESRKTEKKKSHFILWFAPPRHQITYGTPYIWDSPHLYCSGYNIIRPWSVASSSEFQLPPTYRDAVVELTRHEHLEWKMDLTVDRASKHKISHWDEASNCKEKSPKRRNNKFKAWVVVNVNIQGDLAPWGGPCGNCTALIFMYIVFETVQRQESQQPAFLFAGLDNAYEFQRCVLRAEAQKDALVGAKRNPRTGLRSDLNDRGNKVACFPDSVISFTRLITLITRASRRSTSLRISKEFTDTSLEYLSIRNLGLATGAAPTRDVARMI</sequence>
<gene>
    <name evidence="1" type="ORF">BT62DRAFT_1001182</name>
</gene>